<dbReference type="PROSITE" id="PS51384">
    <property type="entry name" value="FAD_FR"/>
    <property type="match status" value="1"/>
</dbReference>
<dbReference type="Pfam" id="PF01794">
    <property type="entry name" value="Ferric_reduct"/>
    <property type="match status" value="1"/>
</dbReference>
<dbReference type="Pfam" id="PF08022">
    <property type="entry name" value="FAD_binding_8"/>
    <property type="match status" value="1"/>
</dbReference>
<evidence type="ECO:0000256" key="9">
    <source>
        <dbReference type="ARBA" id="ARBA00023136"/>
    </source>
</evidence>
<keyword evidence="6" id="KW-0521">NADP</keyword>
<gene>
    <name evidence="13" type="ORF">LUZ63_018431</name>
</gene>
<dbReference type="InterPro" id="IPR013112">
    <property type="entry name" value="FAD-bd_8"/>
</dbReference>
<dbReference type="EMBL" id="JAMQYH010000005">
    <property type="protein sequence ID" value="KAJ1687041.1"/>
    <property type="molecule type" value="Genomic_DNA"/>
</dbReference>
<feature type="region of interest" description="Disordered" evidence="10">
    <location>
        <begin position="35"/>
        <end position="56"/>
    </location>
</feature>
<dbReference type="GO" id="GO:0042742">
    <property type="term" value="P:defense response to bacterium"/>
    <property type="evidence" value="ECO:0007669"/>
    <property type="project" value="UniProtKB-ARBA"/>
</dbReference>
<dbReference type="InterPro" id="IPR013130">
    <property type="entry name" value="Fe3_Rdtase_TM_dom"/>
</dbReference>
<keyword evidence="7 11" id="KW-1133">Transmembrane helix</keyword>
<comment type="caution">
    <text evidence="13">The sequence shown here is derived from an EMBL/GenBank/DDBJ whole genome shotgun (WGS) entry which is preliminary data.</text>
</comment>
<feature type="transmembrane region" description="Helical" evidence="11">
    <location>
        <begin position="484"/>
        <end position="501"/>
    </location>
</feature>
<sequence length="790" mass="88706">MVASQEFVVCPTSKLSQNNSDQDPDINGILIHSTNHPSQLQSTNNMGSLSATTSPENTPAEIEININFHDGQSCASCSKCSCAGSIACSQNEMPGSKDPKEVKGEAKLLSLPSLRTEFIECDANGDLKWKEVEVASDLACSSANTMCEASDTREETIQANSGNSKIRISLDICGRKICERITEKEIIQAILYSASVNKLTFTPEEAKECARLILEELESDQVTIEINDQSAKSTYTPPATTWSTEFLSLKDRPHKALSSTNVLLRAHWRRAWIVTLWLAACVGLFTWKFVQYRHRSAFEVMGYCLCTAKGAAETFKLNMALVLLPVCRNTVTWLRKSHKIGSVLPFNDTINFHKLVAAGIIIGVILHAGLHLTCDFPRIVRADRFLFRQTIACDFGYTQPSYLDILASTEGWTGIAMVILMLMAFLLALKTPRRSPKSLPGPIQRCVGFNAFWYTHHVFIFVYVLLIIHSMFLFLAKDFTEKTTWMYLAVPILIYVGERIYRTIRSEMVALKIQKARTYSGKVVSLEMKKPPGFTYRSGMYVFVQCPPISKFEWHPFSLTSAPDDDHLTMHIRSLGDWSYQFYSIFQEALLSGQPNLPKIAIDGPYGSASQDHAKYDIILLIGLGIGATPFISVLKDIANGLNRADKGKAKRKRKAYFYWVTRDQGSFEWFGDVMKEVSCMDKNQGVIEMYNYLTSVFQEGDKRSALISAIQALHFIKNGVDIISKTPVRTQFARPNWPKVFSGLATRHTGERIGVFYCGPGSLGRQLERLCHGMTAKTTTRFVFHKEYF</sequence>
<dbReference type="Proteomes" id="UP001151287">
    <property type="component" value="Unassembled WGS sequence"/>
</dbReference>
<evidence type="ECO:0000256" key="2">
    <source>
        <dbReference type="ARBA" id="ARBA00022630"/>
    </source>
</evidence>
<evidence type="ECO:0000256" key="10">
    <source>
        <dbReference type="SAM" id="MobiDB-lite"/>
    </source>
</evidence>
<name>A0A9Q0HHL6_9POAL</name>
<dbReference type="CDD" id="cd06186">
    <property type="entry name" value="NOX_Duox_like_FAD_NADP"/>
    <property type="match status" value="1"/>
</dbReference>
<evidence type="ECO:0000256" key="11">
    <source>
        <dbReference type="SAM" id="Phobius"/>
    </source>
</evidence>
<dbReference type="GO" id="GO:0005886">
    <property type="term" value="C:plasma membrane"/>
    <property type="evidence" value="ECO:0007669"/>
    <property type="project" value="TreeGrafter"/>
</dbReference>
<dbReference type="InterPro" id="IPR000778">
    <property type="entry name" value="Cyt_b245_heavy_chain"/>
</dbReference>
<evidence type="ECO:0000256" key="7">
    <source>
        <dbReference type="ARBA" id="ARBA00022989"/>
    </source>
</evidence>
<dbReference type="GO" id="GO:0009653">
    <property type="term" value="P:anatomical structure morphogenesis"/>
    <property type="evidence" value="ECO:0007669"/>
    <property type="project" value="UniProtKB-ARBA"/>
</dbReference>
<evidence type="ECO:0000256" key="4">
    <source>
        <dbReference type="ARBA" id="ARBA00022723"/>
    </source>
</evidence>
<dbReference type="Gene3D" id="3.40.50.80">
    <property type="entry name" value="Nucleotide-binding domain of ferredoxin-NADP reductase (FNR) module"/>
    <property type="match status" value="1"/>
</dbReference>
<keyword evidence="8" id="KW-0560">Oxidoreductase</keyword>
<evidence type="ECO:0000313" key="13">
    <source>
        <dbReference type="EMBL" id="KAJ1687041.1"/>
    </source>
</evidence>
<accession>A0A9Q0HHL6</accession>
<keyword evidence="14" id="KW-1185">Reference proteome</keyword>
<keyword evidence="2" id="KW-0285">Flavoprotein</keyword>
<keyword evidence="5" id="KW-0274">FAD</keyword>
<evidence type="ECO:0000256" key="6">
    <source>
        <dbReference type="ARBA" id="ARBA00022857"/>
    </source>
</evidence>
<evidence type="ECO:0000256" key="3">
    <source>
        <dbReference type="ARBA" id="ARBA00022692"/>
    </source>
</evidence>
<dbReference type="FunFam" id="2.40.30.10:FF:000059">
    <property type="entry name" value="dual oxidase isoform X1"/>
    <property type="match status" value="1"/>
</dbReference>
<dbReference type="GO" id="GO:0016175">
    <property type="term" value="F:superoxide-generating NAD(P)H oxidase activity"/>
    <property type="evidence" value="ECO:0007669"/>
    <property type="project" value="UniProtKB-ARBA"/>
</dbReference>
<dbReference type="InterPro" id="IPR039261">
    <property type="entry name" value="FNR_nucleotide-bd"/>
</dbReference>
<dbReference type="PRINTS" id="PR00466">
    <property type="entry name" value="GP91PHOX"/>
</dbReference>
<dbReference type="SUPFAM" id="SSF63380">
    <property type="entry name" value="Riboflavin synthase domain-like"/>
    <property type="match status" value="1"/>
</dbReference>
<dbReference type="InterPro" id="IPR017927">
    <property type="entry name" value="FAD-bd_FR_type"/>
</dbReference>
<evidence type="ECO:0000256" key="8">
    <source>
        <dbReference type="ARBA" id="ARBA00023002"/>
    </source>
</evidence>
<dbReference type="SFLD" id="SFLDG01169">
    <property type="entry name" value="NADPH_oxidase_subgroup_(NOX)"/>
    <property type="match status" value="1"/>
</dbReference>
<dbReference type="PANTHER" id="PTHR11972">
    <property type="entry name" value="NADPH OXIDASE"/>
    <property type="match status" value="1"/>
</dbReference>
<keyword evidence="9 11" id="KW-0472">Membrane</keyword>
<feature type="transmembrane region" description="Helical" evidence="11">
    <location>
        <begin position="355"/>
        <end position="373"/>
    </location>
</feature>
<organism evidence="13 14">
    <name type="scientific">Rhynchospora breviuscula</name>
    <dbReference type="NCBI Taxonomy" id="2022672"/>
    <lineage>
        <taxon>Eukaryota</taxon>
        <taxon>Viridiplantae</taxon>
        <taxon>Streptophyta</taxon>
        <taxon>Embryophyta</taxon>
        <taxon>Tracheophyta</taxon>
        <taxon>Spermatophyta</taxon>
        <taxon>Magnoliopsida</taxon>
        <taxon>Liliopsida</taxon>
        <taxon>Poales</taxon>
        <taxon>Cyperaceae</taxon>
        <taxon>Cyperoideae</taxon>
        <taxon>Rhynchosporeae</taxon>
        <taxon>Rhynchospora</taxon>
    </lineage>
</organism>
<evidence type="ECO:0000313" key="14">
    <source>
        <dbReference type="Proteomes" id="UP001151287"/>
    </source>
</evidence>
<dbReference type="Gene3D" id="2.40.30.10">
    <property type="entry name" value="Translation factors"/>
    <property type="match status" value="1"/>
</dbReference>
<reference evidence="13" key="1">
    <citation type="journal article" date="2022" name="Cell">
        <title>Repeat-based holocentromeres influence genome architecture and karyotype evolution.</title>
        <authorList>
            <person name="Hofstatter P.G."/>
            <person name="Thangavel G."/>
            <person name="Lux T."/>
            <person name="Neumann P."/>
            <person name="Vondrak T."/>
            <person name="Novak P."/>
            <person name="Zhang M."/>
            <person name="Costa L."/>
            <person name="Castellani M."/>
            <person name="Scott A."/>
            <person name="Toegelov H."/>
            <person name="Fuchs J."/>
            <person name="Mata-Sucre Y."/>
            <person name="Dias Y."/>
            <person name="Vanzela A.L.L."/>
            <person name="Huettel B."/>
            <person name="Almeida C.C.S."/>
            <person name="Simkova H."/>
            <person name="Souza G."/>
            <person name="Pedrosa-Harand A."/>
            <person name="Macas J."/>
            <person name="Mayer K.F.X."/>
            <person name="Houben A."/>
            <person name="Marques A."/>
        </authorList>
    </citation>
    <scope>NUCLEOTIDE SEQUENCE</scope>
    <source>
        <strain evidence="13">RhyBre1mFocal</strain>
    </source>
</reference>
<feature type="transmembrane region" description="Helical" evidence="11">
    <location>
        <begin position="271"/>
        <end position="290"/>
    </location>
</feature>
<dbReference type="AlphaFoldDB" id="A0A9Q0HHL6"/>
<dbReference type="PANTHER" id="PTHR11972:SF127">
    <property type="entry name" value="RESPIRATORY BURST OXIDASE HOMOLOG PROTEIN A-LIKE"/>
    <property type="match status" value="1"/>
</dbReference>
<protein>
    <recommendedName>
        <fullName evidence="12">FAD-binding FR-type domain-containing protein</fullName>
    </recommendedName>
</protein>
<dbReference type="GO" id="GO:0016174">
    <property type="term" value="F:NAD(P)H oxidase H2O2-forming activity"/>
    <property type="evidence" value="ECO:0007669"/>
    <property type="project" value="TreeGrafter"/>
</dbReference>
<keyword evidence="4" id="KW-0479">Metal-binding</keyword>
<dbReference type="InterPro" id="IPR017938">
    <property type="entry name" value="Riboflavin_synthase-like_b-brl"/>
</dbReference>
<feature type="domain" description="FAD-binding FR-type" evidence="12">
    <location>
        <begin position="506"/>
        <end position="612"/>
    </location>
</feature>
<dbReference type="OrthoDB" id="167398at2759"/>
<evidence type="ECO:0000256" key="5">
    <source>
        <dbReference type="ARBA" id="ARBA00022827"/>
    </source>
</evidence>
<dbReference type="InterPro" id="IPR050369">
    <property type="entry name" value="RBOH/FRE"/>
</dbReference>
<dbReference type="SFLD" id="SFLDG01168">
    <property type="entry name" value="Ferric_reductase_subgroup_(FRE"/>
    <property type="match status" value="1"/>
</dbReference>
<proteinExistence type="predicted"/>
<evidence type="ECO:0000259" key="12">
    <source>
        <dbReference type="PROSITE" id="PS51384"/>
    </source>
</evidence>
<evidence type="ECO:0000256" key="1">
    <source>
        <dbReference type="ARBA" id="ARBA00004141"/>
    </source>
</evidence>
<comment type="subcellular location">
    <subcellularLocation>
        <location evidence="1">Membrane</location>
        <topology evidence="1">Multi-pass membrane protein</topology>
    </subcellularLocation>
</comment>
<dbReference type="SUPFAM" id="SSF52343">
    <property type="entry name" value="Ferredoxin reductase-like, C-terminal NADP-linked domain"/>
    <property type="match status" value="1"/>
</dbReference>
<dbReference type="GO" id="GO:0046872">
    <property type="term" value="F:metal ion binding"/>
    <property type="evidence" value="ECO:0007669"/>
    <property type="project" value="UniProtKB-KW"/>
</dbReference>
<feature type="transmembrane region" description="Helical" evidence="11">
    <location>
        <begin position="411"/>
        <end position="430"/>
    </location>
</feature>
<feature type="transmembrane region" description="Helical" evidence="11">
    <location>
        <begin position="451"/>
        <end position="472"/>
    </location>
</feature>
<keyword evidence="3 11" id="KW-0812">Transmembrane</keyword>
<dbReference type="InterPro" id="IPR013121">
    <property type="entry name" value="Fe_red_NAD-bd_6"/>
</dbReference>
<dbReference type="Pfam" id="PF08030">
    <property type="entry name" value="NAD_binding_6"/>
    <property type="match status" value="1"/>
</dbReference>